<feature type="compositionally biased region" description="Low complexity" evidence="18">
    <location>
        <begin position="1243"/>
        <end position="1255"/>
    </location>
</feature>
<evidence type="ECO:0000256" key="9">
    <source>
        <dbReference type="ARBA" id="ARBA00022737"/>
    </source>
</evidence>
<dbReference type="PRINTS" id="PR00320">
    <property type="entry name" value="GPROTEINBRPT"/>
</dbReference>
<feature type="compositionally biased region" description="Polar residues" evidence="18">
    <location>
        <begin position="1316"/>
        <end position="1325"/>
    </location>
</feature>
<dbReference type="SMART" id="SM00364">
    <property type="entry name" value="LRR_BAC"/>
    <property type="match status" value="5"/>
</dbReference>
<dbReference type="PROSITE" id="PS00678">
    <property type="entry name" value="WD_REPEATS_1"/>
    <property type="match status" value="3"/>
</dbReference>
<dbReference type="GO" id="GO:0004672">
    <property type="term" value="F:protein kinase activity"/>
    <property type="evidence" value="ECO:0007669"/>
    <property type="project" value="InterPro"/>
</dbReference>
<dbReference type="InterPro" id="IPR011009">
    <property type="entry name" value="Kinase-like_dom_sf"/>
</dbReference>
<dbReference type="EMBL" id="KI913953">
    <property type="protein sequence ID" value="ETW09199.1"/>
    <property type="molecule type" value="Genomic_DNA"/>
</dbReference>
<dbReference type="PROSITE" id="PS50011">
    <property type="entry name" value="PROTEIN_KINASE_DOM"/>
    <property type="match status" value="1"/>
</dbReference>
<dbReference type="Pfam" id="PF00400">
    <property type="entry name" value="WD40"/>
    <property type="match status" value="7"/>
</dbReference>
<dbReference type="InterPro" id="IPR008271">
    <property type="entry name" value="Ser/Thr_kinase_AS"/>
</dbReference>
<dbReference type="InterPro" id="IPR001611">
    <property type="entry name" value="Leu-rich_rpt"/>
</dbReference>
<keyword evidence="19" id="KW-0732">Signal</keyword>
<dbReference type="Gene3D" id="1.20.5.340">
    <property type="match status" value="1"/>
</dbReference>
<feature type="repeat" description="WD" evidence="16">
    <location>
        <begin position="1410"/>
        <end position="1451"/>
    </location>
</feature>
<keyword evidence="9" id="KW-0677">Repeat</keyword>
<dbReference type="CDD" id="cd00200">
    <property type="entry name" value="WD40"/>
    <property type="match status" value="1"/>
</dbReference>
<sequence>MARKSHAMNAAVVRWWRPWLCLAILAVPSHGELNGDQLCATSTELPVIGNLDIGRVSLRVNRSTLTTDCRGVSFGNASNHSSTTTTCTWFANGTVIRMADVRCSTSTLEQVYTLRAFPSNPHVDFVQDLPSVFSTIILDRMGIHAVATNLTHDSAGHAVSAKRIQLEFNSIHSIDGVQWPMGTRILQLDHNTIEAIGDIAGNNSKLATLSLVGNSIHALDDAMVLPRNLTQLHLDFNQIASIANTTLFPTSLRHLGLSGNRLESLPPRGVLPSALATLDIAFNGLSSLDAAVTFPDALTKLDASFNKITEIVANFPPTLTTLCLAGNNITAFYANESQFELLSQLANQSPNSTLSDDHPIDDFCHVVFTTTNTNSTCENHSHVALLWGTFPICIVQDDSPGSSTLLPIVVTNEPTEIEPEPNRLPWLSVGLVSAGSVLLLALLVVELRRRKPGRPAAHPPMHVSHSASLPVDGFATWRVLESPPPFVSSPMSSPAMSFSSIVSNDIRFDATMQPYVVPDTTVVHRRRILASGGNGIVYLVSLTTHTHSRLAAMKCILPSLATDAAAIAQFMHEMRLTASLEHPCIVSFVGLSWTSLHDLSVMTEYMDGGDLWNVLTLTRPSWLTWHLPHHIALEDALHWRRQGQNDGEAASTCSRRQRRPFSKLSVALDVAEALAYLHSLPRVIVHRDLKAKNVLLDSTCTAKLGDFGSSVILTGHPHRVDKSRMTGGTVPWSAPEVLRSDQALEAADVFSFGVLLSEIDTGLIPYSHLPACVPHDDVTVDMARARVAMLVLGGTVTPQFSDECPDSIRDMAMRCLAYHPDDRPTARQLVQWAQKQHRLLAVRSAVEWYLGRQVPSVALADVQLDDLCPCAMDQKNIEYSNMYPGSGAPGGVPRRGNPNPVNVGVVGGGVPNGPQSVSGVGSMGRGDLRHQDLRDIRGNIGIPIGMGNNQNVGVQNPGPQQLAGGSASRVVEMLESAKNEFESVLQQLNIAKIENLELERKITAQVAEMDQIQQTIKALEQNQRRIRQQYDDDVLRLRRQLEGGKMMPPAQQQKRPRDDQNGPQSMPPLQVNTGPPMLPSRGPRGTSPVRVAPAPSMGRPAGLDDRDRSRSMQPQHQGPLDRSQERPMQPQSLAPLEGSLHTPTGRRGPMPGLSSRSNDQDGRSGEDLRDRQSREQLSDRDNQGRRMQIQGPPGSGGSNATSNNMGGEGSASSSPVLKKSKSTSGSSEIRSSKSGSSNGGPSSGQPSHGSALSGGASSGGSGQGLPLPSSSHKMHHLSKINSSENGSEALPSSSNSGPSTPPGSSSGVPTGASTPNVNGSSTSKQSKVKWALTYTNSNKGPGVADTERPVVEMFHTLDHQSVVCCVRFSADGTKLATGCHKTAQVFDVQTGARTFWVQRPAIKETAAPANEAEDAYVRAVCFSPDGTKLVAGMPQNTIRIWDMASNEEAPPLIGHDAEIYSLDYVGNHIVSGSGDRKVRLWDARTGQCQAVFGNESGGPSDGVTNVALSPDGRLLAAASLDKVVRIWDTQTAQLMDRLEGHNDSVYSLAFSPDGKNIISGSLDKNIMLWDVSASGRTTARPRLLFQGHKDFVLSVAYTPDGRWVMSGSKDRTVMFWDHRTSRSVLTVGGYRNSVINVHSSPASPYFATGSGDCFACIWKYQCQTI</sequence>
<evidence type="ECO:0000256" key="13">
    <source>
        <dbReference type="ARBA" id="ARBA00023163"/>
    </source>
</evidence>
<dbReference type="Gene3D" id="3.80.10.10">
    <property type="entry name" value="Ribonuclease Inhibitor"/>
    <property type="match status" value="1"/>
</dbReference>
<gene>
    <name evidence="21" type="ORF">H310_01623</name>
</gene>
<evidence type="ECO:0000256" key="1">
    <source>
        <dbReference type="ARBA" id="ARBA00004574"/>
    </source>
</evidence>
<proteinExistence type="inferred from homology"/>
<feature type="signal peptide" evidence="19">
    <location>
        <begin position="1"/>
        <end position="31"/>
    </location>
</feature>
<keyword evidence="6 16" id="KW-0853">WD repeat</keyword>
<dbReference type="InterPro" id="IPR001245">
    <property type="entry name" value="Ser-Thr/Tyr_kinase_cat_dom"/>
</dbReference>
<dbReference type="STRING" id="157072.A0A024US84"/>
<dbReference type="InterPro" id="IPR036322">
    <property type="entry name" value="WD40_repeat_dom_sf"/>
</dbReference>
<evidence type="ECO:0000256" key="14">
    <source>
        <dbReference type="ARBA" id="ARBA00023328"/>
    </source>
</evidence>
<feature type="coiled-coil region" evidence="17">
    <location>
        <begin position="971"/>
        <end position="1029"/>
    </location>
</feature>
<evidence type="ECO:0000256" key="5">
    <source>
        <dbReference type="ARBA" id="ARBA00022491"/>
    </source>
</evidence>
<dbReference type="RefSeq" id="XP_008863004.1">
    <property type="nucleotide sequence ID" value="XM_008864782.1"/>
</dbReference>
<dbReference type="InterPro" id="IPR020472">
    <property type="entry name" value="WD40_PAC1"/>
</dbReference>
<dbReference type="PROSITE" id="PS00108">
    <property type="entry name" value="PROTEIN_KINASE_ST"/>
    <property type="match status" value="1"/>
</dbReference>
<keyword evidence="21" id="KW-0808">Transferase</keyword>
<dbReference type="InterPro" id="IPR032675">
    <property type="entry name" value="LRR_dom_sf"/>
</dbReference>
<dbReference type="PROSITE" id="PS51450">
    <property type="entry name" value="LRR"/>
    <property type="match status" value="2"/>
</dbReference>
<dbReference type="PROSITE" id="PS50294">
    <property type="entry name" value="WD_REPEATS_REGION"/>
    <property type="match status" value="5"/>
</dbReference>
<feature type="repeat" description="WD" evidence="16">
    <location>
        <begin position="1538"/>
        <end position="1579"/>
    </location>
</feature>
<dbReference type="SMART" id="SM00220">
    <property type="entry name" value="S_TKc"/>
    <property type="match status" value="1"/>
</dbReference>
<dbReference type="SUPFAM" id="SSF56112">
    <property type="entry name" value="Protein kinase-like (PK-like)"/>
    <property type="match status" value="1"/>
</dbReference>
<keyword evidence="8" id="KW-0235">DNA replication</keyword>
<comment type="similarity">
    <text evidence="3">Belongs to the LRWD1 family.</text>
</comment>
<dbReference type="eggNOG" id="KOG0266">
    <property type="taxonomic scope" value="Eukaryota"/>
</dbReference>
<evidence type="ECO:0000256" key="4">
    <source>
        <dbReference type="ARBA" id="ARBA00015536"/>
    </source>
</evidence>
<evidence type="ECO:0000256" key="12">
    <source>
        <dbReference type="ARBA" id="ARBA00023015"/>
    </source>
</evidence>
<dbReference type="GeneID" id="20078673"/>
<keyword evidence="7" id="KW-0433">Leucine-rich repeat</keyword>
<comment type="subcellular location">
    <subcellularLocation>
        <location evidence="2">Chromosome</location>
        <location evidence="2">Centromere</location>
        <location evidence="2">Kinetochore</location>
    </subcellularLocation>
    <subcellularLocation>
        <location evidence="1">Chromosome</location>
        <location evidence="1">Telomere</location>
    </subcellularLocation>
</comment>
<feature type="repeat" description="WD" evidence="16">
    <location>
        <begin position="1496"/>
        <end position="1537"/>
    </location>
</feature>
<keyword evidence="13" id="KW-0804">Transcription</keyword>
<feature type="compositionally biased region" description="Basic and acidic residues" evidence="18">
    <location>
        <begin position="1158"/>
        <end position="1184"/>
    </location>
</feature>
<feature type="repeat" description="WD" evidence="16">
    <location>
        <begin position="1585"/>
        <end position="1626"/>
    </location>
</feature>
<evidence type="ECO:0000256" key="15">
    <source>
        <dbReference type="ARBA" id="ARBA00033046"/>
    </source>
</evidence>
<keyword evidence="11" id="KW-0779">Telomere</keyword>
<evidence type="ECO:0000256" key="17">
    <source>
        <dbReference type="SAM" id="Coils"/>
    </source>
</evidence>
<accession>A0A024US84</accession>
<evidence type="ECO:0000259" key="20">
    <source>
        <dbReference type="PROSITE" id="PS50011"/>
    </source>
</evidence>
<dbReference type="VEuPathDB" id="FungiDB:H310_01623"/>
<protein>
    <recommendedName>
        <fullName evidence="4">Leucine-rich repeat and WD repeat-containing protein 1</fullName>
    </recommendedName>
    <alternativeName>
        <fullName evidence="15">Origin recognition complex-associated protein</fullName>
    </alternativeName>
</protein>
<feature type="compositionally biased region" description="Low complexity" evidence="18">
    <location>
        <begin position="1291"/>
        <end position="1315"/>
    </location>
</feature>
<evidence type="ECO:0000256" key="19">
    <source>
        <dbReference type="SAM" id="SignalP"/>
    </source>
</evidence>
<evidence type="ECO:0000256" key="6">
    <source>
        <dbReference type="ARBA" id="ARBA00022574"/>
    </source>
</evidence>
<dbReference type="InterPro" id="IPR019775">
    <property type="entry name" value="WD40_repeat_CS"/>
</dbReference>
<dbReference type="InterPro" id="IPR000719">
    <property type="entry name" value="Prot_kinase_dom"/>
</dbReference>
<keyword evidence="14" id="KW-0137">Centromere</keyword>
<evidence type="ECO:0000256" key="16">
    <source>
        <dbReference type="PROSITE-ProRule" id="PRU00221"/>
    </source>
</evidence>
<evidence type="ECO:0000256" key="8">
    <source>
        <dbReference type="ARBA" id="ARBA00022705"/>
    </source>
</evidence>
<dbReference type="GO" id="GO:0006260">
    <property type="term" value="P:DNA replication"/>
    <property type="evidence" value="ECO:0007669"/>
    <property type="project" value="UniProtKB-KW"/>
</dbReference>
<dbReference type="Pfam" id="PF07714">
    <property type="entry name" value="PK_Tyr_Ser-Thr"/>
    <property type="match status" value="1"/>
</dbReference>
<dbReference type="PANTHER" id="PTHR19848:SF8">
    <property type="entry name" value="F-BOX AND WD REPEAT DOMAIN CONTAINING 7"/>
    <property type="match status" value="1"/>
</dbReference>
<dbReference type="SUPFAM" id="SSF50978">
    <property type="entry name" value="WD40 repeat-like"/>
    <property type="match status" value="1"/>
</dbReference>
<dbReference type="InterPro" id="IPR013890">
    <property type="entry name" value="Tscrpt_rep_Tup1_N"/>
</dbReference>
<dbReference type="GO" id="GO:0000776">
    <property type="term" value="C:kinetochore"/>
    <property type="evidence" value="ECO:0007669"/>
    <property type="project" value="UniProtKB-KW"/>
</dbReference>
<feature type="domain" description="Protein kinase" evidence="20">
    <location>
        <begin position="523"/>
        <end position="840"/>
    </location>
</feature>
<dbReference type="InterPro" id="IPR015943">
    <property type="entry name" value="WD40/YVTN_repeat-like_dom_sf"/>
</dbReference>
<dbReference type="InterPro" id="IPR001680">
    <property type="entry name" value="WD40_rpt"/>
</dbReference>
<dbReference type="SUPFAM" id="SSF52058">
    <property type="entry name" value="L domain-like"/>
    <property type="match status" value="1"/>
</dbReference>
<evidence type="ECO:0000256" key="2">
    <source>
        <dbReference type="ARBA" id="ARBA00004629"/>
    </source>
</evidence>
<feature type="compositionally biased region" description="Low complexity" evidence="18">
    <location>
        <begin position="1222"/>
        <end position="1236"/>
    </location>
</feature>
<keyword evidence="12" id="KW-0805">Transcription regulation</keyword>
<dbReference type="Gene3D" id="1.10.510.10">
    <property type="entry name" value="Transferase(Phosphotransferase) domain 1"/>
    <property type="match status" value="2"/>
</dbReference>
<dbReference type="PROSITE" id="PS50082">
    <property type="entry name" value="WD_REPEATS_2"/>
    <property type="match status" value="5"/>
</dbReference>
<feature type="compositionally biased region" description="Polar residues" evidence="18">
    <location>
        <begin position="1198"/>
        <end position="1215"/>
    </location>
</feature>
<dbReference type="GO" id="GO:0005524">
    <property type="term" value="F:ATP binding"/>
    <property type="evidence" value="ECO:0007669"/>
    <property type="project" value="InterPro"/>
</dbReference>
<evidence type="ECO:0000256" key="11">
    <source>
        <dbReference type="ARBA" id="ARBA00022895"/>
    </source>
</evidence>
<evidence type="ECO:0000256" key="10">
    <source>
        <dbReference type="ARBA" id="ARBA00022838"/>
    </source>
</evidence>
<dbReference type="GO" id="GO:0000781">
    <property type="term" value="C:chromosome, telomeric region"/>
    <property type="evidence" value="ECO:0007669"/>
    <property type="project" value="UniProtKB-SubCell"/>
</dbReference>
<evidence type="ECO:0000256" key="3">
    <source>
        <dbReference type="ARBA" id="ARBA00007545"/>
    </source>
</evidence>
<feature type="chain" id="PRO_5001535402" description="Leucine-rich repeat and WD repeat-containing protein 1" evidence="19">
    <location>
        <begin position="32"/>
        <end position="1665"/>
    </location>
</feature>
<feature type="region of interest" description="Disordered" evidence="18">
    <location>
        <begin position="1041"/>
        <end position="1326"/>
    </location>
</feature>
<dbReference type="PANTHER" id="PTHR19848">
    <property type="entry name" value="WD40 REPEAT PROTEIN"/>
    <property type="match status" value="1"/>
</dbReference>
<keyword evidence="10" id="KW-0995">Kinetochore</keyword>
<evidence type="ECO:0000256" key="18">
    <source>
        <dbReference type="SAM" id="MobiDB-lite"/>
    </source>
</evidence>
<feature type="repeat" description="WD" evidence="16">
    <location>
        <begin position="1452"/>
        <end position="1491"/>
    </location>
</feature>
<keyword evidence="21" id="KW-0418">Kinase</keyword>
<dbReference type="SMART" id="SM00320">
    <property type="entry name" value="WD40"/>
    <property type="match status" value="7"/>
</dbReference>
<evidence type="ECO:0000256" key="7">
    <source>
        <dbReference type="ARBA" id="ARBA00022614"/>
    </source>
</evidence>
<dbReference type="Gene3D" id="2.130.10.10">
    <property type="entry name" value="YVTN repeat-like/Quinoprotein amine dehydrogenase"/>
    <property type="match status" value="1"/>
</dbReference>
<name>A0A024US84_9STRA</name>
<dbReference type="OrthoDB" id="17410at2759"/>
<dbReference type="Pfam" id="PF08581">
    <property type="entry name" value="Tup_N"/>
    <property type="match status" value="1"/>
</dbReference>
<keyword evidence="5" id="KW-0678">Repressor</keyword>
<keyword evidence="17" id="KW-0175">Coiled coil</keyword>
<organism evidence="21">
    <name type="scientific">Aphanomyces invadans</name>
    <dbReference type="NCBI Taxonomy" id="157072"/>
    <lineage>
        <taxon>Eukaryota</taxon>
        <taxon>Sar</taxon>
        <taxon>Stramenopiles</taxon>
        <taxon>Oomycota</taxon>
        <taxon>Saprolegniomycetes</taxon>
        <taxon>Saprolegniales</taxon>
        <taxon>Verrucalvaceae</taxon>
        <taxon>Aphanomyces</taxon>
    </lineage>
</organism>
<evidence type="ECO:0000313" key="21">
    <source>
        <dbReference type="EMBL" id="ETW09199.1"/>
    </source>
</evidence>
<keyword evidence="11" id="KW-0158">Chromosome</keyword>
<reference evidence="21" key="1">
    <citation type="submission" date="2013-12" db="EMBL/GenBank/DDBJ databases">
        <title>The Genome Sequence of Aphanomyces invadans NJM9701.</title>
        <authorList>
            <consortium name="The Broad Institute Genomics Platform"/>
            <person name="Russ C."/>
            <person name="Tyler B."/>
            <person name="van West P."/>
            <person name="Dieguez-Uribeondo J."/>
            <person name="Young S.K."/>
            <person name="Zeng Q."/>
            <person name="Gargeya S."/>
            <person name="Fitzgerald M."/>
            <person name="Abouelleil A."/>
            <person name="Alvarado L."/>
            <person name="Chapman S.B."/>
            <person name="Gainer-Dewar J."/>
            <person name="Goldberg J."/>
            <person name="Griggs A."/>
            <person name="Gujja S."/>
            <person name="Hansen M."/>
            <person name="Howarth C."/>
            <person name="Imamovic A."/>
            <person name="Ireland A."/>
            <person name="Larimer J."/>
            <person name="McCowan C."/>
            <person name="Murphy C."/>
            <person name="Pearson M."/>
            <person name="Poon T.W."/>
            <person name="Priest M."/>
            <person name="Roberts A."/>
            <person name="Saif S."/>
            <person name="Shea T."/>
            <person name="Sykes S."/>
            <person name="Wortman J."/>
            <person name="Nusbaum C."/>
            <person name="Birren B."/>
        </authorList>
    </citation>
    <scope>NUCLEOTIDE SEQUENCE [LARGE SCALE GENOMIC DNA]</scope>
    <source>
        <strain evidence="21">NJM9701</strain>
    </source>
</reference>